<dbReference type="RefSeq" id="WP_140652858.1">
    <property type="nucleotide sequence ID" value="NZ_RCZO01000006.1"/>
</dbReference>
<dbReference type="EMBL" id="RCZO01000006">
    <property type="protein sequence ID" value="TPG08309.1"/>
    <property type="molecule type" value="Genomic_DNA"/>
</dbReference>
<evidence type="ECO:0000313" key="2">
    <source>
        <dbReference type="Proteomes" id="UP000319486"/>
    </source>
</evidence>
<organism evidence="1 2">
    <name type="scientific">Rhodanobacter glycinis</name>
    <dbReference type="NCBI Taxonomy" id="582702"/>
    <lineage>
        <taxon>Bacteria</taxon>
        <taxon>Pseudomonadati</taxon>
        <taxon>Pseudomonadota</taxon>
        <taxon>Gammaproteobacteria</taxon>
        <taxon>Lysobacterales</taxon>
        <taxon>Rhodanobacteraceae</taxon>
        <taxon>Rhodanobacter</taxon>
    </lineage>
</organism>
<keyword evidence="2" id="KW-1185">Reference proteome</keyword>
<reference evidence="1 2" key="1">
    <citation type="journal article" date="2019" name="Environ. Microbiol.">
        <title>Species interactions and distinct microbial communities in high Arctic permafrost affected cryosols are associated with the CH4 and CO2 gas fluxes.</title>
        <authorList>
            <person name="Altshuler I."/>
            <person name="Hamel J."/>
            <person name="Turney S."/>
            <person name="Magnuson E."/>
            <person name="Levesque R."/>
            <person name="Greer C."/>
            <person name="Whyte L.G."/>
        </authorList>
    </citation>
    <scope>NUCLEOTIDE SEQUENCE [LARGE SCALE GENOMIC DNA]</scope>
    <source>
        <strain evidence="1 2">S13Y</strain>
    </source>
</reference>
<protein>
    <submittedName>
        <fullName evidence="1">Uncharacterized protein</fullName>
    </submittedName>
</protein>
<sequence>MTRIRKPYPTQHDKFLPHLAEPIDAYTLAERVGTTFTGCESALRAMHRRGLVRKIVRREKGEFVAHKWVRA</sequence>
<proteinExistence type="predicted"/>
<evidence type="ECO:0000313" key="1">
    <source>
        <dbReference type="EMBL" id="TPG08309.1"/>
    </source>
</evidence>
<gene>
    <name evidence="1" type="ORF">EAH88_11795</name>
</gene>
<name>A0A502C8I4_9GAMM</name>
<dbReference type="Proteomes" id="UP000319486">
    <property type="component" value="Unassembled WGS sequence"/>
</dbReference>
<comment type="caution">
    <text evidence="1">The sequence shown here is derived from an EMBL/GenBank/DDBJ whole genome shotgun (WGS) entry which is preliminary data.</text>
</comment>
<accession>A0A502C8I4</accession>
<dbReference type="AlphaFoldDB" id="A0A502C8I4"/>